<dbReference type="GO" id="GO:0016020">
    <property type="term" value="C:membrane"/>
    <property type="evidence" value="ECO:0007669"/>
    <property type="project" value="UniProtKB-SubCell"/>
</dbReference>
<evidence type="ECO:0000256" key="3">
    <source>
        <dbReference type="ARBA" id="ARBA00022448"/>
    </source>
</evidence>
<feature type="transmembrane region" description="Helical" evidence="8">
    <location>
        <begin position="22"/>
        <end position="45"/>
    </location>
</feature>
<accession>A0AAN9J5Q9</accession>
<dbReference type="AlphaFoldDB" id="A0AAN9J5Q9"/>
<evidence type="ECO:0000256" key="6">
    <source>
        <dbReference type="ARBA" id="ARBA00022989"/>
    </source>
</evidence>
<keyword evidence="3" id="KW-0813">Transport</keyword>
<keyword evidence="10" id="KW-1185">Reference proteome</keyword>
<name>A0AAN9J5Q9_CROPI</name>
<dbReference type="GO" id="GO:0006865">
    <property type="term" value="P:amino acid transport"/>
    <property type="evidence" value="ECO:0007669"/>
    <property type="project" value="UniProtKB-KW"/>
</dbReference>
<protein>
    <submittedName>
        <fullName evidence="9">Uncharacterized protein</fullName>
    </submittedName>
</protein>
<dbReference type="EMBL" id="JAYWIO010000001">
    <property type="protein sequence ID" value="KAK7292136.1"/>
    <property type="molecule type" value="Genomic_DNA"/>
</dbReference>
<dbReference type="PANTHER" id="PTHR33228">
    <property type="entry name" value="PROTEIN GLUTAMINE DUMPER 4-RELATED"/>
    <property type="match status" value="1"/>
</dbReference>
<evidence type="ECO:0000256" key="2">
    <source>
        <dbReference type="ARBA" id="ARBA00009977"/>
    </source>
</evidence>
<gene>
    <name evidence="9" type="ORF">RIF29_07857</name>
</gene>
<evidence type="ECO:0000256" key="8">
    <source>
        <dbReference type="SAM" id="Phobius"/>
    </source>
</evidence>
<comment type="subcellular location">
    <subcellularLocation>
        <location evidence="1">Membrane</location>
        <topology evidence="1">Single-pass membrane protein</topology>
    </subcellularLocation>
</comment>
<dbReference type="Proteomes" id="UP001372338">
    <property type="component" value="Unassembled WGS sequence"/>
</dbReference>
<comment type="similarity">
    <text evidence="2">Belongs to the GLUTAMINE DUMPER 1 (TC 9.B.60) family.</text>
</comment>
<evidence type="ECO:0000256" key="1">
    <source>
        <dbReference type="ARBA" id="ARBA00004167"/>
    </source>
</evidence>
<sequence length="107" mass="11808">MDVSMTSNGNGLMSQWKWNSPVPYLFGGLALLFGIIAISLLIVVCSRCHKSHSLFCDCDTNNNSKEFSSTQVVDHEPTNILVIIAGEEHPTHFAKPIYSFTHHVSSS</sequence>
<keyword evidence="5" id="KW-0029">Amino-acid transport</keyword>
<evidence type="ECO:0000256" key="5">
    <source>
        <dbReference type="ARBA" id="ARBA00022970"/>
    </source>
</evidence>
<evidence type="ECO:0000256" key="4">
    <source>
        <dbReference type="ARBA" id="ARBA00022692"/>
    </source>
</evidence>
<evidence type="ECO:0000256" key="7">
    <source>
        <dbReference type="ARBA" id="ARBA00023136"/>
    </source>
</evidence>
<proteinExistence type="inferred from homology"/>
<reference evidence="9 10" key="1">
    <citation type="submission" date="2024-01" db="EMBL/GenBank/DDBJ databases">
        <title>The genomes of 5 underutilized Papilionoideae crops provide insights into root nodulation and disease resistanc.</title>
        <authorList>
            <person name="Yuan L."/>
        </authorList>
    </citation>
    <scope>NUCLEOTIDE SEQUENCE [LARGE SCALE GENOMIC DNA]</scope>
    <source>
        <strain evidence="9">ZHUSHIDOU_FW_LH</strain>
        <tissue evidence="9">Leaf</tissue>
    </source>
</reference>
<keyword evidence="4 8" id="KW-0812">Transmembrane</keyword>
<evidence type="ECO:0000313" key="10">
    <source>
        <dbReference type="Proteomes" id="UP001372338"/>
    </source>
</evidence>
<keyword evidence="6 8" id="KW-1133">Transmembrane helix</keyword>
<dbReference type="PANTHER" id="PTHR33228:SF60">
    <property type="entry name" value="PROTEIN, PUTATIVE-RELATED"/>
    <property type="match status" value="1"/>
</dbReference>
<keyword evidence="7 8" id="KW-0472">Membrane</keyword>
<organism evidence="9 10">
    <name type="scientific">Crotalaria pallida</name>
    <name type="common">Smooth rattlebox</name>
    <name type="synonym">Crotalaria striata</name>
    <dbReference type="NCBI Taxonomy" id="3830"/>
    <lineage>
        <taxon>Eukaryota</taxon>
        <taxon>Viridiplantae</taxon>
        <taxon>Streptophyta</taxon>
        <taxon>Embryophyta</taxon>
        <taxon>Tracheophyta</taxon>
        <taxon>Spermatophyta</taxon>
        <taxon>Magnoliopsida</taxon>
        <taxon>eudicotyledons</taxon>
        <taxon>Gunneridae</taxon>
        <taxon>Pentapetalae</taxon>
        <taxon>rosids</taxon>
        <taxon>fabids</taxon>
        <taxon>Fabales</taxon>
        <taxon>Fabaceae</taxon>
        <taxon>Papilionoideae</taxon>
        <taxon>50 kb inversion clade</taxon>
        <taxon>genistoids sensu lato</taxon>
        <taxon>core genistoids</taxon>
        <taxon>Crotalarieae</taxon>
        <taxon>Crotalaria</taxon>
    </lineage>
</organism>
<dbReference type="InterPro" id="IPR040359">
    <property type="entry name" value="GDU"/>
</dbReference>
<evidence type="ECO:0000313" key="9">
    <source>
        <dbReference type="EMBL" id="KAK7292136.1"/>
    </source>
</evidence>
<dbReference type="GO" id="GO:0080143">
    <property type="term" value="P:regulation of amino acid export"/>
    <property type="evidence" value="ECO:0007669"/>
    <property type="project" value="InterPro"/>
</dbReference>
<comment type="caution">
    <text evidence="9">The sequence shown here is derived from an EMBL/GenBank/DDBJ whole genome shotgun (WGS) entry which is preliminary data.</text>
</comment>